<reference evidence="1 2" key="1">
    <citation type="submission" date="2014-04" db="EMBL/GenBank/DDBJ databases">
        <title>The Genome Sequence of Thermoanaerobaculum aquaticum MP-01, The First Cultivated Group 23 Acidobacterium.</title>
        <authorList>
            <person name="Stamps B.W."/>
            <person name="Losey N.A."/>
            <person name="Lawson P.A."/>
            <person name="Stevenson B.S."/>
        </authorList>
    </citation>
    <scope>NUCLEOTIDE SEQUENCE [LARGE SCALE GENOMIC DNA]</scope>
    <source>
        <strain evidence="1 2">MP-01</strain>
    </source>
</reference>
<dbReference type="EMBL" id="JMFG01000002">
    <property type="protein sequence ID" value="KDA54926.1"/>
    <property type="molecule type" value="Genomic_DNA"/>
</dbReference>
<evidence type="ECO:0000313" key="1">
    <source>
        <dbReference type="EMBL" id="KDA54926.1"/>
    </source>
</evidence>
<comment type="caution">
    <text evidence="1">The sequence shown here is derived from an EMBL/GenBank/DDBJ whole genome shotgun (WGS) entry which is preliminary data.</text>
</comment>
<accession>A0A062Y3F9</accession>
<sequence length="563" mass="59823">MKRNVFGSSVLSWATLLVAGSIAGWTQELPAPRFAERADVLAVSVWIRGQGEGLTKENLEVLVDGQPVQVLALEPLASAALPLNTPARAEAPSFSGSVPQGATATPAAASPPTREVAVVIAAHLCSKFCRAEASRVLARDAESLVRLGPVRVVVARFSGPQELARGVRDAEVLRRFAQDELPKVWVENTFRKEVDALSFEVWRRWGDPGRFGPGIGEVSFGLRTAARLRLIQEQIQMAVASGKQAPATVLVLFSDGFEAFPSRIWPRFMAGMPGALDAPWEQAALALGDPAQPAGDDPAAWFARHLAAEGVVAVPNFLGTAGNAFFPGAAASSGACMVQEFMTVGYAPKTSLKSMQLLRSPGEGLKVLAAETGGAVVPAGEPLTAVWSGSDLYLLTYQVGGVPDGNLHRLEVRHRDGQRLWAPAYVRHGAASLGDEGAARALLAWGQTPGELPVTAELSALRGSGKSRETTLTVRADFSSVVTTLRQVGLAQLALVVAVDLGDPDPFLYRAEFQEDVRAEEGATWTFQGPMRLPTQARKLAVLVEEKGTGARGGTVLPIRQER</sequence>
<dbReference type="AlphaFoldDB" id="A0A062Y3F9"/>
<name>A0A062Y3F9_9BACT</name>
<proteinExistence type="predicted"/>
<evidence type="ECO:0000313" key="2">
    <source>
        <dbReference type="Proteomes" id="UP000027284"/>
    </source>
</evidence>
<gene>
    <name evidence="1" type="ORF">EG19_03750</name>
</gene>
<organism evidence="1 2">
    <name type="scientific">Thermoanaerobaculum aquaticum</name>
    <dbReference type="NCBI Taxonomy" id="1312852"/>
    <lineage>
        <taxon>Bacteria</taxon>
        <taxon>Pseudomonadati</taxon>
        <taxon>Acidobacteriota</taxon>
        <taxon>Thermoanaerobaculia</taxon>
        <taxon>Thermoanaerobaculales</taxon>
        <taxon>Thermoanaerobaculaceae</taxon>
        <taxon>Thermoanaerobaculum</taxon>
    </lineage>
</organism>
<keyword evidence="2" id="KW-1185">Reference proteome</keyword>
<dbReference type="RefSeq" id="WP_038046295.1">
    <property type="nucleotide sequence ID" value="NZ_JMFG01000002.1"/>
</dbReference>
<dbReference type="Proteomes" id="UP000027284">
    <property type="component" value="Unassembled WGS sequence"/>
</dbReference>
<protein>
    <submittedName>
        <fullName evidence="1">Uncharacterized protein</fullName>
    </submittedName>
</protein>